<dbReference type="InterPro" id="IPR000242">
    <property type="entry name" value="PTP_cat"/>
</dbReference>
<dbReference type="PROSITE" id="PS50056">
    <property type="entry name" value="TYR_PHOSPHATASE_2"/>
    <property type="match status" value="1"/>
</dbReference>
<dbReference type="InterPro" id="IPR006585">
    <property type="entry name" value="FTP1"/>
</dbReference>
<dbReference type="PROSITE" id="PS50055">
    <property type="entry name" value="TYR_PHOSPHATASE_PTP"/>
    <property type="match status" value="1"/>
</dbReference>
<dbReference type="SMART" id="SM00404">
    <property type="entry name" value="PTPc_motif"/>
    <property type="match status" value="1"/>
</dbReference>
<dbReference type="SUPFAM" id="SSF52799">
    <property type="entry name" value="(Phosphotyrosine protein) phosphatases II"/>
    <property type="match status" value="1"/>
</dbReference>
<comment type="caution">
    <text evidence="12">The sequence shown here is derived from an EMBL/GenBank/DDBJ whole genome shotgun (WGS) entry which is preliminary data.</text>
</comment>
<dbReference type="InterPro" id="IPR000387">
    <property type="entry name" value="Tyr_Pase_dom"/>
</dbReference>
<dbReference type="InterPro" id="IPR029021">
    <property type="entry name" value="Prot-tyrosine_phosphatase-like"/>
</dbReference>
<evidence type="ECO:0000313" key="12">
    <source>
        <dbReference type="EMBL" id="KAK2157478.1"/>
    </source>
</evidence>
<proteinExistence type="inferred from homology"/>
<gene>
    <name evidence="12" type="ORF">LSH36_190g00050</name>
</gene>
<feature type="signal peptide" evidence="9">
    <location>
        <begin position="1"/>
        <end position="19"/>
    </location>
</feature>
<evidence type="ECO:0000256" key="5">
    <source>
        <dbReference type="ARBA" id="ARBA00022837"/>
    </source>
</evidence>
<keyword evidence="9" id="KW-0732">Signal</keyword>
<keyword evidence="13" id="KW-1185">Reference proteome</keyword>
<protein>
    <recommendedName>
        <fullName evidence="2">protein-tyrosine-phosphatase</fullName>
        <ecNumber evidence="2">3.1.3.48</ecNumber>
    </recommendedName>
</protein>
<evidence type="ECO:0000256" key="7">
    <source>
        <dbReference type="ARBA" id="ARBA00023157"/>
    </source>
</evidence>
<evidence type="ECO:0000259" key="10">
    <source>
        <dbReference type="PROSITE" id="PS50055"/>
    </source>
</evidence>
<evidence type="ECO:0000256" key="6">
    <source>
        <dbReference type="ARBA" id="ARBA00022912"/>
    </source>
</evidence>
<evidence type="ECO:0000259" key="11">
    <source>
        <dbReference type="PROSITE" id="PS50056"/>
    </source>
</evidence>
<dbReference type="SMART" id="SM00194">
    <property type="entry name" value="PTPc"/>
    <property type="match status" value="1"/>
</dbReference>
<name>A0AAD9N6N7_9ANNE</name>
<dbReference type="PANTHER" id="PTHR19134">
    <property type="entry name" value="RECEPTOR-TYPE TYROSINE-PROTEIN PHOSPHATASE"/>
    <property type="match status" value="1"/>
</dbReference>
<evidence type="ECO:0000313" key="13">
    <source>
        <dbReference type="Proteomes" id="UP001208570"/>
    </source>
</evidence>
<keyword evidence="7" id="KW-1015">Disulfide bond</keyword>
<dbReference type="AlphaFoldDB" id="A0AAD9N6N7"/>
<dbReference type="EC" id="3.1.3.48" evidence="2"/>
<evidence type="ECO:0000256" key="8">
    <source>
        <dbReference type="SAM" id="MobiDB-lite"/>
    </source>
</evidence>
<evidence type="ECO:0000256" key="1">
    <source>
        <dbReference type="ARBA" id="ARBA00009580"/>
    </source>
</evidence>
<reference evidence="12" key="1">
    <citation type="journal article" date="2023" name="Mol. Biol. Evol.">
        <title>Third-Generation Sequencing Reveals the Adaptive Role of the Epigenome in Three Deep-Sea Polychaetes.</title>
        <authorList>
            <person name="Perez M."/>
            <person name="Aroh O."/>
            <person name="Sun Y."/>
            <person name="Lan Y."/>
            <person name="Juniper S.K."/>
            <person name="Young C.R."/>
            <person name="Angers B."/>
            <person name="Qian P.Y."/>
        </authorList>
    </citation>
    <scope>NUCLEOTIDE SEQUENCE</scope>
    <source>
        <strain evidence="12">P08H-3</strain>
    </source>
</reference>
<sequence length="614" mass="69137">MALVFSCGLILIVVVNVKCAQNLALGKPANQTGMYDNLSADRAVDGGYGSDNGGQYYCAHPYNKDYKPAEWWVDLQDTYLVDNVIIYNTYNSGGYFRLTNFIISVRHTIDTPGTDCGESYTDTVPLGGNVTITCHIRGRFVHFRRVGGGEEWLVTLCEVEVYGRKEIDCSRCPNNIPCNGVTGCSQCEAGKLPPDCVRDCPDTTYGLNCSSQCGKCRYNPICNKSNGYCSPNDGCQLWFDGQRCDVEVVPASPTLTSVQPESSNTNTQNIKILYQTETHKIFHLEESSININLCFIFRKKKRKPTIVILNDGTSNVAFMPSTPSPKLKMKQNFMPQMSTKPPPPPKPEHPDTTTSSNKAAFTVPEPVDVSQFDAYVKNKKRNMSIFSDEYKTFPPIDKSRCKLAVTTTNKAKNRFANIYAYMRMTILSHVRHIEYFQLQGYHGPKEYIATQGPKSHTAVDLWRMIWQENVNRIVMLANLVDDGKNETRKVRQFHFTSWEDKNKPLNGAITLFAFFNKVHSFDRMSTGPMLVHCSAGVGRTGTFIAFDILTKQAAEENKEQYIFLHNALDEYFKCGNTSYPCNNFLETFGTISTPSDDLGGISELDRQYNVKYKL</sequence>
<feature type="chain" id="PRO_5042141842" description="protein-tyrosine-phosphatase" evidence="9">
    <location>
        <begin position="20"/>
        <end position="614"/>
    </location>
</feature>
<dbReference type="InterPro" id="IPR008979">
    <property type="entry name" value="Galactose-bd-like_sf"/>
</dbReference>
<dbReference type="EMBL" id="JAODUP010000190">
    <property type="protein sequence ID" value="KAK2157478.1"/>
    <property type="molecule type" value="Genomic_DNA"/>
</dbReference>
<dbReference type="Gene3D" id="3.90.190.10">
    <property type="entry name" value="Protein tyrosine phosphatase superfamily"/>
    <property type="match status" value="2"/>
</dbReference>
<evidence type="ECO:0000256" key="9">
    <source>
        <dbReference type="SAM" id="SignalP"/>
    </source>
</evidence>
<dbReference type="CDD" id="cd00047">
    <property type="entry name" value="PTPc"/>
    <property type="match status" value="1"/>
</dbReference>
<keyword evidence="6" id="KW-0904">Protein phosphatase</keyword>
<dbReference type="PANTHER" id="PTHR19134:SF562">
    <property type="entry name" value="PROTEIN-TYROSINE-PHOSPHATASE"/>
    <property type="match status" value="1"/>
</dbReference>
<accession>A0AAD9N6N7</accession>
<dbReference type="PROSITE" id="PS00383">
    <property type="entry name" value="TYR_PHOSPHATASE_1"/>
    <property type="match status" value="1"/>
</dbReference>
<evidence type="ECO:0000256" key="4">
    <source>
        <dbReference type="ARBA" id="ARBA00022801"/>
    </source>
</evidence>
<dbReference type="Pfam" id="PF22633">
    <property type="entry name" value="F5_F8_type_C_2"/>
    <property type="match status" value="1"/>
</dbReference>
<keyword evidence="5" id="KW-0106">Calcium</keyword>
<dbReference type="InterPro" id="IPR016130">
    <property type="entry name" value="Tyr_Pase_AS"/>
</dbReference>
<dbReference type="Gene3D" id="2.60.120.260">
    <property type="entry name" value="Galactose-binding domain-like"/>
    <property type="match status" value="1"/>
</dbReference>
<feature type="region of interest" description="Disordered" evidence="8">
    <location>
        <begin position="334"/>
        <end position="359"/>
    </location>
</feature>
<feature type="domain" description="Tyrosine-protein phosphatase" evidence="10">
    <location>
        <begin position="386"/>
        <end position="614"/>
    </location>
</feature>
<dbReference type="InterPro" id="IPR050348">
    <property type="entry name" value="Protein-Tyr_Phosphatase"/>
</dbReference>
<organism evidence="12 13">
    <name type="scientific">Paralvinella palmiformis</name>
    <dbReference type="NCBI Taxonomy" id="53620"/>
    <lineage>
        <taxon>Eukaryota</taxon>
        <taxon>Metazoa</taxon>
        <taxon>Spiralia</taxon>
        <taxon>Lophotrochozoa</taxon>
        <taxon>Annelida</taxon>
        <taxon>Polychaeta</taxon>
        <taxon>Sedentaria</taxon>
        <taxon>Canalipalpata</taxon>
        <taxon>Terebellida</taxon>
        <taxon>Terebelliformia</taxon>
        <taxon>Alvinellidae</taxon>
        <taxon>Paralvinella</taxon>
    </lineage>
</organism>
<dbReference type="Pfam" id="PF00102">
    <property type="entry name" value="Y_phosphatase"/>
    <property type="match status" value="1"/>
</dbReference>
<feature type="domain" description="Tyrosine specific protein phosphatases" evidence="11">
    <location>
        <begin position="512"/>
        <end position="569"/>
    </location>
</feature>
<dbReference type="GO" id="GO:0046872">
    <property type="term" value="F:metal ion binding"/>
    <property type="evidence" value="ECO:0007669"/>
    <property type="project" value="UniProtKB-KW"/>
</dbReference>
<dbReference type="SUPFAM" id="SSF49785">
    <property type="entry name" value="Galactose-binding domain-like"/>
    <property type="match status" value="1"/>
</dbReference>
<dbReference type="SMART" id="SM00607">
    <property type="entry name" value="FTP"/>
    <property type="match status" value="1"/>
</dbReference>
<evidence type="ECO:0000256" key="2">
    <source>
        <dbReference type="ARBA" id="ARBA00013064"/>
    </source>
</evidence>
<comment type="similarity">
    <text evidence="1">Belongs to the protein-tyrosine phosphatase family.</text>
</comment>
<keyword evidence="4" id="KW-0378">Hydrolase</keyword>
<dbReference type="InterPro" id="IPR003595">
    <property type="entry name" value="Tyr_Pase_cat"/>
</dbReference>
<keyword evidence="3" id="KW-0479">Metal-binding</keyword>
<dbReference type="GO" id="GO:0004725">
    <property type="term" value="F:protein tyrosine phosphatase activity"/>
    <property type="evidence" value="ECO:0007669"/>
    <property type="project" value="UniProtKB-EC"/>
</dbReference>
<dbReference type="Proteomes" id="UP001208570">
    <property type="component" value="Unassembled WGS sequence"/>
</dbReference>
<evidence type="ECO:0000256" key="3">
    <source>
        <dbReference type="ARBA" id="ARBA00022723"/>
    </source>
</evidence>